<evidence type="ECO:0000313" key="2">
    <source>
        <dbReference type="EMBL" id="XDQ27639.1"/>
    </source>
</evidence>
<proteinExistence type="predicted"/>
<accession>A0AB39PB66</accession>
<protein>
    <recommendedName>
        <fullName evidence="3">4-hydroxythreonine-4-phosphate dehydrogenase</fullName>
    </recommendedName>
</protein>
<dbReference type="AlphaFoldDB" id="A0AB39PB66"/>
<name>A0AB39PB66_9ACTN</name>
<gene>
    <name evidence="2" type="ORF">AB5J56_24370</name>
</gene>
<organism evidence="2">
    <name type="scientific">Streptomyces sp. R21</name>
    <dbReference type="NCBI Taxonomy" id="3238627"/>
    <lineage>
        <taxon>Bacteria</taxon>
        <taxon>Bacillati</taxon>
        <taxon>Actinomycetota</taxon>
        <taxon>Actinomycetes</taxon>
        <taxon>Kitasatosporales</taxon>
        <taxon>Streptomycetaceae</taxon>
        <taxon>Streptomyces</taxon>
    </lineage>
</organism>
<feature type="compositionally biased region" description="Basic residues" evidence="1">
    <location>
        <begin position="49"/>
        <end position="63"/>
    </location>
</feature>
<dbReference type="EMBL" id="CP163435">
    <property type="protein sequence ID" value="XDQ27639.1"/>
    <property type="molecule type" value="Genomic_DNA"/>
</dbReference>
<feature type="region of interest" description="Disordered" evidence="1">
    <location>
        <begin position="41"/>
        <end position="63"/>
    </location>
</feature>
<reference evidence="2" key="1">
    <citation type="submission" date="2024-07" db="EMBL/GenBank/DDBJ databases">
        <authorList>
            <person name="Yu S.T."/>
        </authorList>
    </citation>
    <scope>NUCLEOTIDE SEQUENCE</scope>
    <source>
        <strain evidence="2">R21</strain>
    </source>
</reference>
<evidence type="ECO:0008006" key="3">
    <source>
        <dbReference type="Google" id="ProtNLM"/>
    </source>
</evidence>
<evidence type="ECO:0000256" key="1">
    <source>
        <dbReference type="SAM" id="MobiDB-lite"/>
    </source>
</evidence>
<dbReference type="RefSeq" id="WP_369234920.1">
    <property type="nucleotide sequence ID" value="NZ_CP163435.1"/>
</dbReference>
<sequence length="63" mass="6591">MTNKLIKSVTHTAVGGDPAGFGLALEVARELHAPVARAPEVATTAAARSSRRSPARRRTVVRG</sequence>